<dbReference type="RefSeq" id="WP_014932224.1">
    <property type="nucleotide sequence ID" value="NC_018604.1"/>
</dbReference>
<gene>
    <name evidence="2" type="ORF">WESB_0245</name>
</gene>
<protein>
    <submittedName>
        <fullName evidence="2">Uncharacterized protein</fullName>
    </submittedName>
</protein>
<name>K0JG67_BRAPL</name>
<dbReference type="AlphaFoldDB" id="K0JG67"/>
<feature type="transmembrane region" description="Helical" evidence="1">
    <location>
        <begin position="146"/>
        <end position="166"/>
    </location>
</feature>
<organism evidence="2 3">
    <name type="scientific">Brachyspira pilosicoli WesB</name>
    <dbReference type="NCBI Taxonomy" id="1161918"/>
    <lineage>
        <taxon>Bacteria</taxon>
        <taxon>Pseudomonadati</taxon>
        <taxon>Spirochaetota</taxon>
        <taxon>Spirochaetia</taxon>
        <taxon>Brachyspirales</taxon>
        <taxon>Brachyspiraceae</taxon>
        <taxon>Brachyspira</taxon>
    </lineage>
</organism>
<dbReference type="HOGENOM" id="CLU_902155_0_0_12"/>
<accession>K0JG67</accession>
<keyword evidence="1" id="KW-0812">Transmembrane</keyword>
<keyword evidence="1" id="KW-0472">Membrane</keyword>
<feature type="transmembrane region" description="Helical" evidence="1">
    <location>
        <begin position="186"/>
        <end position="210"/>
    </location>
</feature>
<evidence type="ECO:0000313" key="2">
    <source>
        <dbReference type="EMBL" id="CCG55717.1"/>
    </source>
</evidence>
<evidence type="ECO:0000256" key="1">
    <source>
        <dbReference type="SAM" id="Phobius"/>
    </source>
</evidence>
<keyword evidence="1" id="KW-1133">Transmembrane helix</keyword>
<dbReference type="Proteomes" id="UP000003759">
    <property type="component" value="Chromosome"/>
</dbReference>
<dbReference type="EMBL" id="HE793032">
    <property type="protein sequence ID" value="CCG55717.1"/>
    <property type="molecule type" value="Genomic_DNA"/>
</dbReference>
<dbReference type="PATRIC" id="fig|1161918.5.peg.984"/>
<evidence type="ECO:0000313" key="3">
    <source>
        <dbReference type="Proteomes" id="UP000003759"/>
    </source>
</evidence>
<sequence length="308" mass="33859">MLEADKKARDAINKDIAIGVAKQTAKKAGKDALKAMAVAALFDLLKSIMNGLIRFFKEKNKSFALFLDNIKKSIKNFISHISSFVKTGVSSLIGTVISEIFGPISRVFNKLASFIKQGVKSIMDAVQYLTNKENKDKPLSIKIAQVGKIVTAGLAAAGAIVGGEIIEKALLQIPVMHVQIPLIGTIANITGLFLSSLISGVIGAIVINCIDSYIANYQRNENLNNQIDTKNDILNTQNNIISIKSIKMQNKKEYCYSSIKENHKQAKEIINESITTIFDDNKIDKICNNEHLTFIDENLSELLDEKGE</sequence>
<reference evidence="2 3" key="1">
    <citation type="journal article" date="2012" name="BMC Genomics">
        <title>Comparative genomics of Brachyspira pilosicoli strains: genome rearrangements, reductions and correlation of genetic compliment with phenotypic diversity.</title>
        <authorList>
            <person name="Mappley L.J."/>
            <person name="Black M.L."/>
            <person name="Abuoun M."/>
            <person name="Darby A.C."/>
            <person name="Woodward M.J."/>
            <person name="Parkhill J."/>
            <person name="Turner A.K."/>
            <person name="Bellgard M.I."/>
            <person name="La T."/>
            <person name="Phillips N.D."/>
            <person name="La Ragione R.M."/>
            <person name="Hampson D.J."/>
        </authorList>
    </citation>
    <scope>NUCLEOTIDE SEQUENCE [LARGE SCALE GENOMIC DNA]</scope>
    <source>
        <strain evidence="2">WesB</strain>
    </source>
</reference>
<dbReference type="KEGG" id="bpw:WESB_0245"/>
<proteinExistence type="predicted"/>